<name>A0ABD5XY28_9EURY</name>
<reference evidence="4 5" key="1">
    <citation type="journal article" date="2019" name="Int. J. Syst. Evol. Microbiol.">
        <title>The Global Catalogue of Microorganisms (GCM) 10K type strain sequencing project: providing services to taxonomists for standard genome sequencing and annotation.</title>
        <authorList>
            <consortium name="The Broad Institute Genomics Platform"/>
            <consortium name="The Broad Institute Genome Sequencing Center for Infectious Disease"/>
            <person name="Wu L."/>
            <person name="Ma J."/>
        </authorList>
    </citation>
    <scope>NUCLEOTIDE SEQUENCE [LARGE SCALE GENOMIC DNA]</scope>
    <source>
        <strain evidence="4 5">XZYJT29</strain>
    </source>
</reference>
<feature type="domain" description="SHOCT" evidence="3">
    <location>
        <begin position="83"/>
        <end position="110"/>
    </location>
</feature>
<dbReference type="Pfam" id="PF09851">
    <property type="entry name" value="SHOCT"/>
    <property type="match status" value="1"/>
</dbReference>
<dbReference type="GeneID" id="78820329"/>
<sequence>MSEATDDPMEALVAVVAVATLPLTALAGIFLGEAAAATVAIVGWLFLVPVIAIVSDYVDVQEWLAGPSTAEATADERDDAGDDALQRLRERYAAGEIDDVEFERRLERLLETEDVEAPDHVTADDTAGRDYGRDRGRERTPEREPE</sequence>
<dbReference type="InterPro" id="IPR018649">
    <property type="entry name" value="SHOCT"/>
</dbReference>
<evidence type="ECO:0000256" key="1">
    <source>
        <dbReference type="SAM" id="MobiDB-lite"/>
    </source>
</evidence>
<comment type="caution">
    <text evidence="4">The sequence shown here is derived from an EMBL/GenBank/DDBJ whole genome shotgun (WGS) entry which is preliminary data.</text>
</comment>
<evidence type="ECO:0000313" key="4">
    <source>
        <dbReference type="EMBL" id="MFC7140055.1"/>
    </source>
</evidence>
<gene>
    <name evidence="4" type="ORF">ACFQMA_09440</name>
</gene>
<keyword evidence="2" id="KW-0812">Transmembrane</keyword>
<feature type="region of interest" description="Disordered" evidence="1">
    <location>
        <begin position="113"/>
        <end position="146"/>
    </location>
</feature>
<keyword evidence="2" id="KW-0472">Membrane</keyword>
<dbReference type="Proteomes" id="UP001596432">
    <property type="component" value="Unassembled WGS sequence"/>
</dbReference>
<organism evidence="4 5">
    <name type="scientific">Halosimplex aquaticum</name>
    <dbReference type="NCBI Taxonomy" id="3026162"/>
    <lineage>
        <taxon>Archaea</taxon>
        <taxon>Methanobacteriati</taxon>
        <taxon>Methanobacteriota</taxon>
        <taxon>Stenosarchaea group</taxon>
        <taxon>Halobacteria</taxon>
        <taxon>Halobacteriales</taxon>
        <taxon>Haloarculaceae</taxon>
        <taxon>Halosimplex</taxon>
    </lineage>
</organism>
<evidence type="ECO:0000256" key="2">
    <source>
        <dbReference type="SAM" id="Phobius"/>
    </source>
</evidence>
<evidence type="ECO:0000313" key="5">
    <source>
        <dbReference type="Proteomes" id="UP001596432"/>
    </source>
</evidence>
<accession>A0ABD5XY28</accession>
<feature type="transmembrane region" description="Helical" evidence="2">
    <location>
        <begin position="37"/>
        <end position="58"/>
    </location>
</feature>
<evidence type="ECO:0000259" key="3">
    <source>
        <dbReference type="Pfam" id="PF09851"/>
    </source>
</evidence>
<dbReference type="RefSeq" id="WP_274325622.1">
    <property type="nucleotide sequence ID" value="NZ_CP118158.1"/>
</dbReference>
<proteinExistence type="predicted"/>
<keyword evidence="2" id="KW-1133">Transmembrane helix</keyword>
<dbReference type="EMBL" id="JBHTAS010000001">
    <property type="protein sequence ID" value="MFC7140055.1"/>
    <property type="molecule type" value="Genomic_DNA"/>
</dbReference>
<dbReference type="AlphaFoldDB" id="A0ABD5XY28"/>
<protein>
    <submittedName>
        <fullName evidence="4">SHOCT domain-containing protein</fullName>
    </submittedName>
</protein>
<feature type="transmembrane region" description="Helical" evidence="2">
    <location>
        <begin position="12"/>
        <end position="31"/>
    </location>
</feature>
<keyword evidence="5" id="KW-1185">Reference proteome</keyword>